<keyword evidence="7" id="KW-0325">Glycoprotein</keyword>
<evidence type="ECO:0000256" key="4">
    <source>
        <dbReference type="ARBA" id="ARBA00022801"/>
    </source>
</evidence>
<feature type="domain" description="PLA2c" evidence="10">
    <location>
        <begin position="43"/>
        <end position="624"/>
    </location>
</feature>
<dbReference type="AlphaFoldDB" id="A0AAV0B5R0"/>
<comment type="similarity">
    <text evidence="1 9">Belongs to the lysophospholipase family.</text>
</comment>
<keyword evidence="12" id="KW-1185">Reference proteome</keyword>
<evidence type="ECO:0000256" key="1">
    <source>
        <dbReference type="ARBA" id="ARBA00008780"/>
    </source>
</evidence>
<keyword evidence="3 9" id="KW-0732">Signal</keyword>
<keyword evidence="4 8" id="KW-0378">Hydrolase</keyword>
<evidence type="ECO:0000256" key="5">
    <source>
        <dbReference type="ARBA" id="ARBA00022963"/>
    </source>
</evidence>
<name>A0AAV0B5R0_PHAPC</name>
<dbReference type="EC" id="3.1.1.5" evidence="2 9"/>
<dbReference type="SMART" id="SM00022">
    <property type="entry name" value="PLAc"/>
    <property type="match status" value="1"/>
</dbReference>
<comment type="catalytic activity">
    <reaction evidence="9">
        <text>a 1-acyl-sn-glycero-3-phosphocholine + H2O = sn-glycerol 3-phosphocholine + a fatty acid + H(+)</text>
        <dbReference type="Rhea" id="RHEA:15177"/>
        <dbReference type="ChEBI" id="CHEBI:15377"/>
        <dbReference type="ChEBI" id="CHEBI:15378"/>
        <dbReference type="ChEBI" id="CHEBI:16870"/>
        <dbReference type="ChEBI" id="CHEBI:28868"/>
        <dbReference type="ChEBI" id="CHEBI:58168"/>
        <dbReference type="EC" id="3.1.1.5"/>
    </reaction>
</comment>
<sequence>MFRIYKKTNKIYLFFFNSIFLTQYLQGQVPISTASSYAPVVQACPTDQPLIRLAGAAVSSNQSLSTGEINFRNGRRNFTSSNWKEFFTTGPGSKTNYQSTSLLSNENNDWPILGLAHSGGGERAALYAAGVVKALDARTTESPVRGILQLATYQSGLSGGSWTVMSLATNDFSTVDQMVTGWQLEKDLLNPGLKISENFRYYSNVLRDKKLKEDSNFKTSITDIWGRALSHYFLPGSTNENFFEGSSKTSHGAGILFSALTESRGFTEFQSPYPIIVSNNQGPISSNKNESQLPIQGKTVIPLSNTVYEFTPLEFGSFDPSLSAFTPTKYLGTRLNSGKPVDTSPTACVTAFDQASFIMATSASLFNEILPETVGAIQDFGFSQLLNKIVSIVNNNEKVKSATIADYPNPFKGVNGPSGFESSTVNDLGLADGSENGENIPLNPLLAPARSLDVIIAADASADTVSSDQHGANWPNGASMVNTFIRVTQVLPKGSASFPEVPLDPKEWISKGFNTRPTFFGCNALTTEGNGGLPLVIYIPNTPLPQSEFNTNTSTFKLQYSQAESVSFVEAAKKTATISVVDTQIDEEWPTCLSCAIIDRKRNRQKVQRSAVCEACLQRYCYER</sequence>
<evidence type="ECO:0000313" key="12">
    <source>
        <dbReference type="Proteomes" id="UP001153365"/>
    </source>
</evidence>
<evidence type="ECO:0000256" key="2">
    <source>
        <dbReference type="ARBA" id="ARBA00013274"/>
    </source>
</evidence>
<evidence type="ECO:0000256" key="9">
    <source>
        <dbReference type="RuleBase" id="RU362103"/>
    </source>
</evidence>
<evidence type="ECO:0000256" key="6">
    <source>
        <dbReference type="ARBA" id="ARBA00023098"/>
    </source>
</evidence>
<evidence type="ECO:0000256" key="3">
    <source>
        <dbReference type="ARBA" id="ARBA00022729"/>
    </source>
</evidence>
<dbReference type="GO" id="GO:0005829">
    <property type="term" value="C:cytosol"/>
    <property type="evidence" value="ECO:0007669"/>
    <property type="project" value="TreeGrafter"/>
</dbReference>
<comment type="caution">
    <text evidence="11">The sequence shown here is derived from an EMBL/GenBank/DDBJ whole genome shotgun (WGS) entry which is preliminary data.</text>
</comment>
<reference evidence="11" key="1">
    <citation type="submission" date="2022-06" db="EMBL/GenBank/DDBJ databases">
        <authorList>
            <consortium name="SYNGENTA / RWTH Aachen University"/>
        </authorList>
    </citation>
    <scope>NUCLEOTIDE SEQUENCE</scope>
</reference>
<gene>
    <name evidence="11" type="ORF">PPACK8108_LOCUS15153</name>
</gene>
<evidence type="ECO:0000256" key="8">
    <source>
        <dbReference type="PROSITE-ProRule" id="PRU00555"/>
    </source>
</evidence>
<accession>A0AAV0B5R0</accession>
<dbReference type="PANTHER" id="PTHR10728">
    <property type="entry name" value="CYTOSOLIC PHOSPHOLIPASE A2"/>
    <property type="match status" value="1"/>
</dbReference>
<dbReference type="PANTHER" id="PTHR10728:SF33">
    <property type="entry name" value="LYSOPHOSPHOLIPASE 1-RELATED"/>
    <property type="match status" value="1"/>
</dbReference>
<evidence type="ECO:0000259" key="10">
    <source>
        <dbReference type="PROSITE" id="PS51210"/>
    </source>
</evidence>
<feature type="chain" id="PRO_5043089786" description="Lysophospholipase" evidence="9">
    <location>
        <begin position="28"/>
        <end position="624"/>
    </location>
</feature>
<dbReference type="Gene3D" id="3.40.1090.10">
    <property type="entry name" value="Cytosolic phospholipase A2 catalytic domain"/>
    <property type="match status" value="1"/>
</dbReference>
<evidence type="ECO:0000313" key="11">
    <source>
        <dbReference type="EMBL" id="CAH7682309.1"/>
    </source>
</evidence>
<dbReference type="SUPFAM" id="SSF52151">
    <property type="entry name" value="FabD/lysophospholipase-like"/>
    <property type="match status" value="1"/>
</dbReference>
<evidence type="ECO:0000256" key="7">
    <source>
        <dbReference type="ARBA" id="ARBA00023180"/>
    </source>
</evidence>
<dbReference type="GO" id="GO:0046475">
    <property type="term" value="P:glycerophospholipid catabolic process"/>
    <property type="evidence" value="ECO:0007669"/>
    <property type="project" value="TreeGrafter"/>
</dbReference>
<protein>
    <recommendedName>
        <fullName evidence="2 9">Lysophospholipase</fullName>
        <ecNumber evidence="2 9">3.1.1.5</ecNumber>
    </recommendedName>
</protein>
<dbReference type="GO" id="GO:0004623">
    <property type="term" value="F:phospholipase A2 activity"/>
    <property type="evidence" value="ECO:0007669"/>
    <property type="project" value="TreeGrafter"/>
</dbReference>
<keyword evidence="6 8" id="KW-0443">Lipid metabolism</keyword>
<dbReference type="InterPro" id="IPR016035">
    <property type="entry name" value="Acyl_Trfase/lysoPLipase"/>
</dbReference>
<dbReference type="PROSITE" id="PS51210">
    <property type="entry name" value="PLA2C"/>
    <property type="match status" value="1"/>
</dbReference>
<dbReference type="EMBL" id="CALTRL010004003">
    <property type="protein sequence ID" value="CAH7682309.1"/>
    <property type="molecule type" value="Genomic_DNA"/>
</dbReference>
<dbReference type="Proteomes" id="UP001153365">
    <property type="component" value="Unassembled WGS sequence"/>
</dbReference>
<dbReference type="Pfam" id="PF01735">
    <property type="entry name" value="PLA2_B"/>
    <property type="match status" value="1"/>
</dbReference>
<dbReference type="FunFam" id="3.40.1090.10:FF:000010">
    <property type="entry name" value="Lysophospholipase"/>
    <property type="match status" value="1"/>
</dbReference>
<feature type="signal peptide" evidence="9">
    <location>
        <begin position="1"/>
        <end position="27"/>
    </location>
</feature>
<organism evidence="11 12">
    <name type="scientific">Phakopsora pachyrhizi</name>
    <name type="common">Asian soybean rust disease fungus</name>
    <dbReference type="NCBI Taxonomy" id="170000"/>
    <lineage>
        <taxon>Eukaryota</taxon>
        <taxon>Fungi</taxon>
        <taxon>Dikarya</taxon>
        <taxon>Basidiomycota</taxon>
        <taxon>Pucciniomycotina</taxon>
        <taxon>Pucciniomycetes</taxon>
        <taxon>Pucciniales</taxon>
        <taxon>Phakopsoraceae</taxon>
        <taxon>Phakopsora</taxon>
    </lineage>
</organism>
<dbReference type="InterPro" id="IPR002642">
    <property type="entry name" value="LysoPLipase_cat_dom"/>
</dbReference>
<keyword evidence="5 8" id="KW-0442">Lipid degradation</keyword>
<proteinExistence type="inferred from homology"/>
<dbReference type="GO" id="GO:0004622">
    <property type="term" value="F:phosphatidylcholine lysophospholipase activity"/>
    <property type="evidence" value="ECO:0007669"/>
    <property type="project" value="UniProtKB-EC"/>
</dbReference>